<feature type="non-terminal residue" evidence="1">
    <location>
        <position position="1"/>
    </location>
</feature>
<organism evidence="1 2">
    <name type="scientific">Pluteus cervinus</name>
    <dbReference type="NCBI Taxonomy" id="181527"/>
    <lineage>
        <taxon>Eukaryota</taxon>
        <taxon>Fungi</taxon>
        <taxon>Dikarya</taxon>
        <taxon>Basidiomycota</taxon>
        <taxon>Agaricomycotina</taxon>
        <taxon>Agaricomycetes</taxon>
        <taxon>Agaricomycetidae</taxon>
        <taxon>Agaricales</taxon>
        <taxon>Pluteineae</taxon>
        <taxon>Pluteaceae</taxon>
        <taxon>Pluteus</taxon>
    </lineage>
</organism>
<evidence type="ECO:0000313" key="1">
    <source>
        <dbReference type="EMBL" id="TFK61919.1"/>
    </source>
</evidence>
<name>A0ACD3A935_9AGAR</name>
<feature type="non-terminal residue" evidence="1">
    <location>
        <position position="217"/>
    </location>
</feature>
<evidence type="ECO:0000313" key="2">
    <source>
        <dbReference type="Proteomes" id="UP000308600"/>
    </source>
</evidence>
<accession>A0ACD3A935</accession>
<dbReference type="Proteomes" id="UP000308600">
    <property type="component" value="Unassembled WGS sequence"/>
</dbReference>
<sequence length="217" mass="24541">HPDEDNGLFPFGSEARFLMGRLIYEKIQMSEGDVTNMMHLMDALNAANDPPFANADDLYATIDEIPFGGLPWQAAEGRYTGELPEDAPPWMSETYKIFYCDPLQVMEQQLANTDFADEIDWSAKRMWRRCCHGCICRHFQDLMSGDWAWEEADKIAKNPRTHGAVFAPIVMGSDKTTVSVVSGQNEYYPLYASLGNVQNHVRRAHRNALTVIGFLAI</sequence>
<keyword evidence="2" id="KW-1185">Reference proteome</keyword>
<proteinExistence type="predicted"/>
<dbReference type="EMBL" id="ML208619">
    <property type="protein sequence ID" value="TFK61919.1"/>
    <property type="molecule type" value="Genomic_DNA"/>
</dbReference>
<protein>
    <submittedName>
        <fullName evidence="1">Uncharacterized protein</fullName>
    </submittedName>
</protein>
<reference evidence="1 2" key="1">
    <citation type="journal article" date="2019" name="Nat. Ecol. Evol.">
        <title>Megaphylogeny resolves global patterns of mushroom evolution.</title>
        <authorList>
            <person name="Varga T."/>
            <person name="Krizsan K."/>
            <person name="Foldi C."/>
            <person name="Dima B."/>
            <person name="Sanchez-Garcia M."/>
            <person name="Sanchez-Ramirez S."/>
            <person name="Szollosi G.J."/>
            <person name="Szarkandi J.G."/>
            <person name="Papp V."/>
            <person name="Albert L."/>
            <person name="Andreopoulos W."/>
            <person name="Angelini C."/>
            <person name="Antonin V."/>
            <person name="Barry K.W."/>
            <person name="Bougher N.L."/>
            <person name="Buchanan P."/>
            <person name="Buyck B."/>
            <person name="Bense V."/>
            <person name="Catcheside P."/>
            <person name="Chovatia M."/>
            <person name="Cooper J."/>
            <person name="Damon W."/>
            <person name="Desjardin D."/>
            <person name="Finy P."/>
            <person name="Geml J."/>
            <person name="Haridas S."/>
            <person name="Hughes K."/>
            <person name="Justo A."/>
            <person name="Karasinski D."/>
            <person name="Kautmanova I."/>
            <person name="Kiss B."/>
            <person name="Kocsube S."/>
            <person name="Kotiranta H."/>
            <person name="LaButti K.M."/>
            <person name="Lechner B.E."/>
            <person name="Liimatainen K."/>
            <person name="Lipzen A."/>
            <person name="Lukacs Z."/>
            <person name="Mihaltcheva S."/>
            <person name="Morgado L.N."/>
            <person name="Niskanen T."/>
            <person name="Noordeloos M.E."/>
            <person name="Ohm R.A."/>
            <person name="Ortiz-Santana B."/>
            <person name="Ovrebo C."/>
            <person name="Racz N."/>
            <person name="Riley R."/>
            <person name="Savchenko A."/>
            <person name="Shiryaev A."/>
            <person name="Soop K."/>
            <person name="Spirin V."/>
            <person name="Szebenyi C."/>
            <person name="Tomsovsky M."/>
            <person name="Tulloss R.E."/>
            <person name="Uehling J."/>
            <person name="Grigoriev I.V."/>
            <person name="Vagvolgyi C."/>
            <person name="Papp T."/>
            <person name="Martin F.M."/>
            <person name="Miettinen O."/>
            <person name="Hibbett D.S."/>
            <person name="Nagy L.G."/>
        </authorList>
    </citation>
    <scope>NUCLEOTIDE SEQUENCE [LARGE SCALE GENOMIC DNA]</scope>
    <source>
        <strain evidence="1 2">NL-1719</strain>
    </source>
</reference>
<gene>
    <name evidence="1" type="ORF">BDN72DRAFT_751411</name>
</gene>